<feature type="compositionally biased region" description="Polar residues" evidence="14">
    <location>
        <begin position="217"/>
        <end position="235"/>
    </location>
</feature>
<dbReference type="FunFam" id="3.30.40.10:FF:000432">
    <property type="entry name" value="E3 ubiquitin-protein ligase Hakai"/>
    <property type="match status" value="1"/>
</dbReference>
<evidence type="ECO:0000256" key="14">
    <source>
        <dbReference type="SAM" id="MobiDB-lite"/>
    </source>
</evidence>
<keyword evidence="10" id="KW-0862">Zinc</keyword>
<comment type="subcellular location">
    <subcellularLocation>
        <location evidence="2">Nucleus</location>
    </subcellularLocation>
</comment>
<dbReference type="GO" id="GO:0016567">
    <property type="term" value="P:protein ubiquitination"/>
    <property type="evidence" value="ECO:0007669"/>
    <property type="project" value="InterPro"/>
</dbReference>
<evidence type="ECO:0000256" key="6">
    <source>
        <dbReference type="ARBA" id="ARBA00022679"/>
    </source>
</evidence>
<evidence type="ECO:0000256" key="9">
    <source>
        <dbReference type="ARBA" id="ARBA00022786"/>
    </source>
</evidence>
<keyword evidence="8" id="KW-0863">Zinc-finger</keyword>
<dbReference type="InterPro" id="IPR040383">
    <property type="entry name" value="HAKAI/CBLL2"/>
</dbReference>
<feature type="compositionally biased region" description="Pro residues" evidence="14">
    <location>
        <begin position="420"/>
        <end position="439"/>
    </location>
</feature>
<dbReference type="Proteomes" id="UP000005408">
    <property type="component" value="Unassembled WGS sequence"/>
</dbReference>
<accession>A0A8W8M315</accession>
<dbReference type="AlphaFoldDB" id="A0A8W8M315"/>
<dbReference type="Gene3D" id="3.30.40.10">
    <property type="entry name" value="Zinc/RING finger domain, C3HC4 (zinc finger)"/>
    <property type="match status" value="1"/>
</dbReference>
<evidence type="ECO:0000259" key="15">
    <source>
        <dbReference type="Pfam" id="PF18408"/>
    </source>
</evidence>
<dbReference type="InterPro" id="IPR017907">
    <property type="entry name" value="Znf_RING_CS"/>
</dbReference>
<dbReference type="GO" id="GO:0061630">
    <property type="term" value="F:ubiquitin protein ligase activity"/>
    <property type="evidence" value="ECO:0007669"/>
    <property type="project" value="UniProtKB-EC"/>
</dbReference>
<feature type="region of interest" description="Disordered" evidence="14">
    <location>
        <begin position="196"/>
        <end position="235"/>
    </location>
</feature>
<evidence type="ECO:0000256" key="8">
    <source>
        <dbReference type="ARBA" id="ARBA00022771"/>
    </source>
</evidence>
<evidence type="ECO:0000256" key="11">
    <source>
        <dbReference type="ARBA" id="ARBA00023242"/>
    </source>
</evidence>
<organism evidence="16 17">
    <name type="scientific">Magallana gigas</name>
    <name type="common">Pacific oyster</name>
    <name type="synonym">Crassostrea gigas</name>
    <dbReference type="NCBI Taxonomy" id="29159"/>
    <lineage>
        <taxon>Eukaryota</taxon>
        <taxon>Metazoa</taxon>
        <taxon>Spiralia</taxon>
        <taxon>Lophotrochozoa</taxon>
        <taxon>Mollusca</taxon>
        <taxon>Bivalvia</taxon>
        <taxon>Autobranchia</taxon>
        <taxon>Pteriomorphia</taxon>
        <taxon>Ostreida</taxon>
        <taxon>Ostreoidea</taxon>
        <taxon>Ostreidae</taxon>
        <taxon>Magallana</taxon>
    </lineage>
</organism>
<keyword evidence="9" id="KW-0833">Ubl conjugation pathway</keyword>
<keyword evidence="7" id="KW-0479">Metal-binding</keyword>
<comment type="similarity">
    <text evidence="12">Belongs to the Hakai family.</text>
</comment>
<reference evidence="16" key="1">
    <citation type="submission" date="2022-08" db="UniProtKB">
        <authorList>
            <consortium name="EnsemblMetazoa"/>
        </authorList>
    </citation>
    <scope>IDENTIFICATION</scope>
    <source>
        <strain evidence="16">05x7-T-G4-1.051#20</strain>
    </source>
</reference>
<feature type="compositionally biased region" description="Basic residues" evidence="14">
    <location>
        <begin position="37"/>
        <end position="46"/>
    </location>
</feature>
<dbReference type="InterPro" id="IPR041042">
    <property type="entry name" value="Znf_Hakai"/>
</dbReference>
<evidence type="ECO:0000256" key="3">
    <source>
        <dbReference type="ARBA" id="ARBA00004906"/>
    </source>
</evidence>
<feature type="region of interest" description="Disordered" evidence="14">
    <location>
        <begin position="420"/>
        <end position="504"/>
    </location>
</feature>
<name>A0A8W8M315_MAGGI</name>
<evidence type="ECO:0000256" key="10">
    <source>
        <dbReference type="ARBA" id="ARBA00022833"/>
    </source>
</evidence>
<sequence length="504" mass="54195">MADDQAMELESEAGGTVNTGNVKKNIPIKLKTQPKAAKGRPRKAAKPKKEATLPEIPQPVVDENSGVADPEFIDAPIFKQPGEPLHQSQPLRWNHKVNLIGEKVVDPLIHCCDKCKLPILIYGRMIPCKHVFCYDCARKTDKVCARCEENVQRIEQSALGTVFVCSYGGPKHGDGGCRRTYLSHRDLQAHIYHRHMRTDSAKSSSSSNAGSGGSKSVVEQYTTSKGSSKSQHSTPVIEQYTTAAGRHATGDSHLNLPHSSRPSDAMFQQSMMSQMPPPSQALPTQTMLQGPPPRLPLSQGQAPTQTIIPGQQADSYQLSSMSGMAPGRKTNLITVPLQEEPDYRRRDLAGGYSSLTPSTFSTPMPMPGNIAPQQGFPSMHQGPSLTSIGVFPPSGPPPFNSPPLRSQLAVSSGVSVPISHPPPISVPGPNLSTPPPPLLSGPRMPIQGSQPPRFGSPQGHFNDSYGQSGSGGQNPHGPWNAPPPQRSSGGQSQRAQSDSYQYYQ</sequence>
<dbReference type="EnsemblMetazoa" id="G30941.4">
    <property type="protein sequence ID" value="G30941.4:cds"/>
    <property type="gene ID" value="G30941"/>
</dbReference>
<feature type="region of interest" description="Disordered" evidence="14">
    <location>
        <begin position="1"/>
        <end position="52"/>
    </location>
</feature>
<dbReference type="EC" id="2.3.2.27" evidence="4"/>
<evidence type="ECO:0000256" key="7">
    <source>
        <dbReference type="ARBA" id="ARBA00022723"/>
    </source>
</evidence>
<proteinExistence type="inferred from homology"/>
<dbReference type="GO" id="GO:0030155">
    <property type="term" value="P:regulation of cell adhesion"/>
    <property type="evidence" value="ECO:0007669"/>
    <property type="project" value="TreeGrafter"/>
</dbReference>
<dbReference type="PANTHER" id="PTHR13480">
    <property type="entry name" value="E3 UBIQUITIN-PROTEIN LIGASE HAKAI-RELATED"/>
    <property type="match status" value="1"/>
</dbReference>
<protein>
    <recommendedName>
        <fullName evidence="13">E3 ubiquitin-protein ligase Hakai</fullName>
        <ecNumber evidence="4">2.3.2.27</ecNumber>
    </recommendedName>
</protein>
<dbReference type="CDD" id="cd16508">
    <property type="entry name" value="RING-HC_HAKAI-like"/>
    <property type="match status" value="1"/>
</dbReference>
<evidence type="ECO:0000256" key="5">
    <source>
        <dbReference type="ARBA" id="ARBA00022473"/>
    </source>
</evidence>
<feature type="region of interest" description="Disordered" evidence="14">
    <location>
        <begin position="370"/>
        <end position="406"/>
    </location>
</feature>
<keyword evidence="6" id="KW-0808">Transferase</keyword>
<evidence type="ECO:0000256" key="13">
    <source>
        <dbReference type="ARBA" id="ARBA00041081"/>
    </source>
</evidence>
<feature type="compositionally biased region" description="Polar residues" evidence="14">
    <location>
        <begin position="371"/>
        <end position="387"/>
    </location>
</feature>
<evidence type="ECO:0000256" key="1">
    <source>
        <dbReference type="ARBA" id="ARBA00000900"/>
    </source>
</evidence>
<evidence type="ECO:0000256" key="4">
    <source>
        <dbReference type="ARBA" id="ARBA00012483"/>
    </source>
</evidence>
<evidence type="ECO:0000256" key="2">
    <source>
        <dbReference type="ARBA" id="ARBA00004123"/>
    </source>
</evidence>
<evidence type="ECO:0000256" key="12">
    <source>
        <dbReference type="ARBA" id="ARBA00038499"/>
    </source>
</evidence>
<keyword evidence="5" id="KW-0217">Developmental protein</keyword>
<comment type="pathway">
    <text evidence="3">Protein modification; protein ubiquitination.</text>
</comment>
<dbReference type="GO" id="GO:0005634">
    <property type="term" value="C:nucleus"/>
    <property type="evidence" value="ECO:0007669"/>
    <property type="project" value="UniProtKB-SubCell"/>
</dbReference>
<evidence type="ECO:0000313" key="16">
    <source>
        <dbReference type="EnsemblMetazoa" id="G30941.4:cds"/>
    </source>
</evidence>
<comment type="catalytic activity">
    <reaction evidence="1">
        <text>S-ubiquitinyl-[E2 ubiquitin-conjugating enzyme]-L-cysteine + [acceptor protein]-L-lysine = [E2 ubiquitin-conjugating enzyme]-L-cysteine + N(6)-ubiquitinyl-[acceptor protein]-L-lysine.</text>
        <dbReference type="EC" id="2.3.2.27"/>
    </reaction>
</comment>
<dbReference type="PANTHER" id="PTHR13480:SF0">
    <property type="entry name" value="E3 UBIQUITIN-PROTEIN LIGASE HAKAI"/>
    <property type="match status" value="1"/>
</dbReference>
<dbReference type="InterPro" id="IPR013083">
    <property type="entry name" value="Znf_RING/FYVE/PHD"/>
</dbReference>
<feature type="compositionally biased region" description="Low complexity" evidence="14">
    <location>
        <begin position="486"/>
        <end position="497"/>
    </location>
</feature>
<dbReference type="OrthoDB" id="547746at2759"/>
<feature type="compositionally biased region" description="Acidic residues" evidence="14">
    <location>
        <begin position="1"/>
        <end position="11"/>
    </location>
</feature>
<dbReference type="InterPro" id="IPR040380">
    <property type="entry name" value="HAKAI-like_RING-HC"/>
</dbReference>
<dbReference type="Pfam" id="PF18408">
    <property type="entry name" value="zf_Hakai"/>
    <property type="match status" value="1"/>
</dbReference>
<keyword evidence="11" id="KW-0539">Nucleus</keyword>
<feature type="domain" description="Hakai C2H2 zinc finger" evidence="15">
    <location>
        <begin position="160"/>
        <end position="197"/>
    </location>
</feature>
<dbReference type="Gene3D" id="6.10.140.2210">
    <property type="match status" value="1"/>
</dbReference>
<dbReference type="GO" id="GO:0008270">
    <property type="term" value="F:zinc ion binding"/>
    <property type="evidence" value="ECO:0007669"/>
    <property type="project" value="UniProtKB-KW"/>
</dbReference>
<dbReference type="PROSITE" id="PS00518">
    <property type="entry name" value="ZF_RING_1"/>
    <property type="match status" value="1"/>
</dbReference>
<evidence type="ECO:0000313" key="17">
    <source>
        <dbReference type="Proteomes" id="UP000005408"/>
    </source>
</evidence>
<keyword evidence="17" id="KW-1185">Reference proteome</keyword>